<name>A0A3N0V506_9GAMM</name>
<evidence type="ECO:0000256" key="5">
    <source>
        <dbReference type="ARBA" id="ARBA00022695"/>
    </source>
</evidence>
<comment type="caution">
    <text evidence="14">The sequence shown here is derived from an EMBL/GenBank/DDBJ whole genome shotgun (WGS) entry which is preliminary data.</text>
</comment>
<protein>
    <recommendedName>
        <fullName evidence="2 10">RNA polymerase sigma-54 factor</fullName>
    </recommendedName>
</protein>
<feature type="domain" description="RNA polymerase sigma factor 54 core-binding" evidence="13">
    <location>
        <begin position="123"/>
        <end position="309"/>
    </location>
</feature>
<dbReference type="Pfam" id="PF04963">
    <property type="entry name" value="Sigma54_CBD"/>
    <property type="match status" value="1"/>
</dbReference>
<dbReference type="PIRSF" id="PIRSF000774">
    <property type="entry name" value="RpoN"/>
    <property type="match status" value="1"/>
</dbReference>
<sequence length="488" mass="53077">MKAKLKLHVSQQMSLSPQLVQSIRLLQLSAQELEQEVAQALDANPLLENDPEPAPADLSAQLDSEAQLVGEHVAQVAEAPLEAVAAPAPISEVDIDDSFAVAEAWSAAGGDSEDEDTPLRQAVAPGAGLRARLEAELSAELEDAEEARAVIAILERIDDAGYLRATGAELVAATGLALDLLRRALARIRRLAPTGFAARDLRECLLLQLAELRVGTPGRNLAERLVMDHLTELAGRDLEGLRQRLGVSPEQFAAARELIRQLDPKPGLDPEQDDNRYLTPDLLVSGSPGAWKVELNPATLPRVRLNRLYEQVLGNGGSRGLKDKLNEARWLVRGLEMRHETLLKTAKVIFERQCEFLRRGEVGMKPLTLREVAQSIQMHESTVSRVTTAKFVLTPWGLFELKHFFSVSLAGGESEASGVAVRAMIRQLVDTENPVKPLCDGAISAILARQGVRVARRTVAKYRDVMKIAAAPERKIGQASAGRSVKAL</sequence>
<dbReference type="PRINTS" id="PR00045">
    <property type="entry name" value="SIGMA54FCT"/>
</dbReference>
<keyword evidence="7 10" id="KW-0731">Sigma factor</keyword>
<dbReference type="GO" id="GO:0003677">
    <property type="term" value="F:DNA binding"/>
    <property type="evidence" value="ECO:0007669"/>
    <property type="project" value="UniProtKB-KW"/>
</dbReference>
<dbReference type="Pfam" id="PF00309">
    <property type="entry name" value="Sigma54_AID"/>
    <property type="match status" value="1"/>
</dbReference>
<dbReference type="PANTHER" id="PTHR32248:SF4">
    <property type="entry name" value="RNA POLYMERASE SIGMA-54 FACTOR"/>
    <property type="match status" value="1"/>
</dbReference>
<evidence type="ECO:0000256" key="7">
    <source>
        <dbReference type="ARBA" id="ARBA00023082"/>
    </source>
</evidence>
<reference evidence="14 15" key="1">
    <citation type="submission" date="2018-10" db="EMBL/GenBank/DDBJ databases">
        <authorList>
            <person name="Chen W.-M."/>
        </authorList>
    </citation>
    <scope>NUCLEOTIDE SEQUENCE [LARGE SCALE GENOMIC DNA]</scope>
    <source>
        <strain evidence="14 15">THS-13</strain>
    </source>
</reference>
<dbReference type="EMBL" id="RJVO01000007">
    <property type="protein sequence ID" value="ROH87755.1"/>
    <property type="molecule type" value="Genomic_DNA"/>
</dbReference>
<keyword evidence="3 10" id="KW-0240">DNA-directed RNA polymerase</keyword>
<dbReference type="NCBIfam" id="NF009118">
    <property type="entry name" value="PRK12469.1"/>
    <property type="match status" value="1"/>
</dbReference>
<dbReference type="Pfam" id="PF04552">
    <property type="entry name" value="Sigma54_DBD"/>
    <property type="match status" value="1"/>
</dbReference>
<evidence type="ECO:0000313" key="15">
    <source>
        <dbReference type="Proteomes" id="UP000282106"/>
    </source>
</evidence>
<dbReference type="PROSITE" id="PS00717">
    <property type="entry name" value="SIGMA54_1"/>
    <property type="match status" value="1"/>
</dbReference>
<dbReference type="InterPro" id="IPR038709">
    <property type="entry name" value="RpoN_core-bd_sf"/>
</dbReference>
<evidence type="ECO:0000256" key="9">
    <source>
        <dbReference type="ARBA" id="ARBA00023163"/>
    </source>
</evidence>
<organism evidence="14 15">
    <name type="scientific">Stagnimonas aquatica</name>
    <dbReference type="NCBI Taxonomy" id="2689987"/>
    <lineage>
        <taxon>Bacteria</taxon>
        <taxon>Pseudomonadati</taxon>
        <taxon>Pseudomonadota</taxon>
        <taxon>Gammaproteobacteria</taxon>
        <taxon>Nevskiales</taxon>
        <taxon>Nevskiaceae</taxon>
        <taxon>Stagnimonas</taxon>
    </lineage>
</organism>
<dbReference type="InParanoid" id="A0A3N0V506"/>
<keyword evidence="8 10" id="KW-0238">DNA-binding</keyword>
<evidence type="ECO:0000256" key="3">
    <source>
        <dbReference type="ARBA" id="ARBA00022478"/>
    </source>
</evidence>
<feature type="domain" description="RNA polymerase sigma factor 54 DNA-binding" evidence="12">
    <location>
        <begin position="321"/>
        <end position="475"/>
    </location>
</feature>
<dbReference type="GO" id="GO:0006352">
    <property type="term" value="P:DNA-templated transcription initiation"/>
    <property type="evidence" value="ECO:0007669"/>
    <property type="project" value="InterPro"/>
</dbReference>
<dbReference type="PROSITE" id="PS50044">
    <property type="entry name" value="SIGMA54_3"/>
    <property type="match status" value="1"/>
</dbReference>
<dbReference type="PANTHER" id="PTHR32248">
    <property type="entry name" value="RNA POLYMERASE SIGMA-54 FACTOR"/>
    <property type="match status" value="1"/>
</dbReference>
<evidence type="ECO:0000256" key="11">
    <source>
        <dbReference type="SAM" id="Coils"/>
    </source>
</evidence>
<evidence type="ECO:0000256" key="10">
    <source>
        <dbReference type="PIRNR" id="PIRNR000774"/>
    </source>
</evidence>
<dbReference type="AlphaFoldDB" id="A0A3N0V506"/>
<dbReference type="RefSeq" id="WP_123212479.1">
    <property type="nucleotide sequence ID" value="NZ_RJVO01000007.1"/>
</dbReference>
<evidence type="ECO:0000256" key="1">
    <source>
        <dbReference type="ARBA" id="ARBA00008798"/>
    </source>
</evidence>
<dbReference type="Gene3D" id="1.10.10.1330">
    <property type="entry name" value="RNA polymerase sigma-54 factor, core-binding domain"/>
    <property type="match status" value="1"/>
</dbReference>
<keyword evidence="5 10" id="KW-0548">Nucleotidyltransferase</keyword>
<dbReference type="InterPro" id="IPR007634">
    <property type="entry name" value="RNA_pol_sigma_54_DNA-bd"/>
</dbReference>
<evidence type="ECO:0000259" key="12">
    <source>
        <dbReference type="Pfam" id="PF04552"/>
    </source>
</evidence>
<dbReference type="PROSITE" id="PS00718">
    <property type="entry name" value="SIGMA54_2"/>
    <property type="match status" value="1"/>
</dbReference>
<feature type="coiled-coil region" evidence="11">
    <location>
        <begin position="23"/>
        <end position="50"/>
    </location>
</feature>
<evidence type="ECO:0000313" key="14">
    <source>
        <dbReference type="EMBL" id="ROH87755.1"/>
    </source>
</evidence>
<dbReference type="GO" id="GO:0001216">
    <property type="term" value="F:DNA-binding transcription activator activity"/>
    <property type="evidence" value="ECO:0007669"/>
    <property type="project" value="InterPro"/>
</dbReference>
<evidence type="ECO:0000259" key="13">
    <source>
        <dbReference type="Pfam" id="PF04963"/>
    </source>
</evidence>
<dbReference type="Proteomes" id="UP000282106">
    <property type="component" value="Unassembled WGS sequence"/>
</dbReference>
<dbReference type="InterPro" id="IPR007046">
    <property type="entry name" value="RNA_pol_sigma_54_core-bd"/>
</dbReference>
<accession>A0A3N0V506</accession>
<dbReference type="GO" id="GO:0000428">
    <property type="term" value="C:DNA-directed RNA polymerase complex"/>
    <property type="evidence" value="ECO:0007669"/>
    <property type="project" value="UniProtKB-KW"/>
</dbReference>
<dbReference type="Gene3D" id="1.10.10.60">
    <property type="entry name" value="Homeodomain-like"/>
    <property type="match status" value="1"/>
</dbReference>
<comment type="similarity">
    <text evidence="1 10">Belongs to the sigma-54 factor family.</text>
</comment>
<evidence type="ECO:0000256" key="8">
    <source>
        <dbReference type="ARBA" id="ARBA00023125"/>
    </source>
</evidence>
<comment type="function">
    <text evidence="10">Sigma factors are initiation factors that promote the attachment of RNA polymerase to specific initiation sites and are then released.</text>
</comment>
<keyword evidence="4 10" id="KW-0808">Transferase</keyword>
<dbReference type="InterPro" id="IPR000394">
    <property type="entry name" value="RNA_pol_sigma_54"/>
</dbReference>
<dbReference type="GO" id="GO:0016779">
    <property type="term" value="F:nucleotidyltransferase activity"/>
    <property type="evidence" value="ECO:0007669"/>
    <property type="project" value="UniProtKB-KW"/>
</dbReference>
<evidence type="ECO:0000256" key="2">
    <source>
        <dbReference type="ARBA" id="ARBA00019942"/>
    </source>
</evidence>
<evidence type="ECO:0000256" key="6">
    <source>
        <dbReference type="ARBA" id="ARBA00023015"/>
    </source>
</evidence>
<evidence type="ECO:0000256" key="4">
    <source>
        <dbReference type="ARBA" id="ARBA00022679"/>
    </source>
</evidence>
<proteinExistence type="inferred from homology"/>
<keyword evidence="15" id="KW-1185">Reference proteome</keyword>
<keyword evidence="11" id="KW-0175">Coiled coil</keyword>
<keyword evidence="6 10" id="KW-0805">Transcription regulation</keyword>
<gene>
    <name evidence="14" type="primary">rpoN</name>
    <name evidence="14" type="ORF">ED208_13645</name>
</gene>
<dbReference type="GO" id="GO:0016987">
    <property type="term" value="F:sigma factor activity"/>
    <property type="evidence" value="ECO:0007669"/>
    <property type="project" value="UniProtKB-KW"/>
</dbReference>
<keyword evidence="9 10" id="KW-0804">Transcription</keyword>
<dbReference type="NCBIfam" id="TIGR02395">
    <property type="entry name" value="rpoN_sigma"/>
    <property type="match status" value="1"/>
</dbReference>